<keyword evidence="1" id="KW-0802">TPR repeat</keyword>
<feature type="domain" description="RNA-polymerase II-associated protein 3-like C-terminal" evidence="3">
    <location>
        <begin position="262"/>
        <end position="351"/>
    </location>
</feature>
<evidence type="ECO:0000313" key="5">
    <source>
        <dbReference type="Proteomes" id="UP001417504"/>
    </source>
</evidence>
<evidence type="ECO:0000256" key="1">
    <source>
        <dbReference type="PROSITE-ProRule" id="PRU00339"/>
    </source>
</evidence>
<dbReference type="PANTHER" id="PTHR47329">
    <property type="entry name" value="OS05G0129900 PROTEIN"/>
    <property type="match status" value="1"/>
</dbReference>
<dbReference type="Gene3D" id="1.25.40.10">
    <property type="entry name" value="Tetratricopeptide repeat domain"/>
    <property type="match status" value="1"/>
</dbReference>
<dbReference type="PROSITE" id="PS50005">
    <property type="entry name" value="TPR"/>
    <property type="match status" value="2"/>
</dbReference>
<dbReference type="Pfam" id="PF13877">
    <property type="entry name" value="RPAP3_C"/>
    <property type="match status" value="1"/>
</dbReference>
<proteinExistence type="predicted"/>
<dbReference type="Proteomes" id="UP001417504">
    <property type="component" value="Unassembled WGS sequence"/>
</dbReference>
<evidence type="ECO:0000256" key="2">
    <source>
        <dbReference type="SAM" id="MobiDB-lite"/>
    </source>
</evidence>
<name>A0AAP0K6W8_9MAGN</name>
<organism evidence="4 5">
    <name type="scientific">Stephania japonica</name>
    <dbReference type="NCBI Taxonomy" id="461633"/>
    <lineage>
        <taxon>Eukaryota</taxon>
        <taxon>Viridiplantae</taxon>
        <taxon>Streptophyta</taxon>
        <taxon>Embryophyta</taxon>
        <taxon>Tracheophyta</taxon>
        <taxon>Spermatophyta</taxon>
        <taxon>Magnoliopsida</taxon>
        <taxon>Ranunculales</taxon>
        <taxon>Menispermaceae</taxon>
        <taxon>Menispermoideae</taxon>
        <taxon>Cissampelideae</taxon>
        <taxon>Stephania</taxon>
    </lineage>
</organism>
<keyword evidence="5" id="KW-1185">Reference proteome</keyword>
<reference evidence="4 5" key="1">
    <citation type="submission" date="2024-01" db="EMBL/GenBank/DDBJ databases">
        <title>Genome assemblies of Stephania.</title>
        <authorList>
            <person name="Yang L."/>
        </authorList>
    </citation>
    <scope>NUCLEOTIDE SEQUENCE [LARGE SCALE GENOMIC DNA]</scope>
    <source>
        <strain evidence="4">QJT</strain>
        <tissue evidence="4">Leaf</tissue>
    </source>
</reference>
<gene>
    <name evidence="4" type="ORF">Sjap_006954</name>
</gene>
<protein>
    <recommendedName>
        <fullName evidence="3">RNA-polymerase II-associated protein 3-like C-terminal domain-containing protein</fullName>
    </recommendedName>
</protein>
<dbReference type="SUPFAM" id="SSF48452">
    <property type="entry name" value="TPR-like"/>
    <property type="match status" value="1"/>
</dbReference>
<accession>A0AAP0K6W8</accession>
<feature type="region of interest" description="Disordered" evidence="2">
    <location>
        <begin position="28"/>
        <end position="59"/>
    </location>
</feature>
<evidence type="ECO:0000313" key="4">
    <source>
        <dbReference type="EMBL" id="KAK9147051.1"/>
    </source>
</evidence>
<dbReference type="InterPro" id="IPR011990">
    <property type="entry name" value="TPR-like_helical_dom_sf"/>
</dbReference>
<dbReference type="EMBL" id="JBBNAE010000002">
    <property type="protein sequence ID" value="KAK9147051.1"/>
    <property type="molecule type" value="Genomic_DNA"/>
</dbReference>
<dbReference type="PANTHER" id="PTHR47329:SF1">
    <property type="entry name" value="OS05G0129900 PROTEIN"/>
    <property type="match status" value="1"/>
</dbReference>
<feature type="repeat" description="TPR" evidence="1">
    <location>
        <begin position="147"/>
        <end position="180"/>
    </location>
</feature>
<dbReference type="AlphaFoldDB" id="A0AAP0K6W8"/>
<evidence type="ECO:0000259" key="3">
    <source>
        <dbReference type="Pfam" id="PF13877"/>
    </source>
</evidence>
<sequence>MYDLFLGQDFHGFLNDLQDWEGSLKEKDKKLKAQSNQEKKKTGSISEAKVVARKAPSVDYSRSMKSIGDISSKFLNEESSPDAATEKEHGNEYFKQKKFKEAIDCYSRSIALSPTAAAFGKQSHGISETQKAETDCTEALNLDDRYTKAYSRRATARKELGKLKESFEDSEFALRLEPQNHELKKQYADTKALYDKELLAKASEKVKRPSVGEQRVGSTAVKAVSIKNGHEFSKKDEKPSIQELALRAASQAKTEAARNMKAPKTAYEFELSWRGLSGDRALQAQLLKAVPPATLPKLFRDALTTPLLIDIVKCISTFFAEETELAVELLDNLTKIPRFNMISLCLTVADKDDLRKTWDEVFSTEAIPIECAETLNKLRMKYCF</sequence>
<dbReference type="Pfam" id="PF00515">
    <property type="entry name" value="TPR_1"/>
    <property type="match status" value="1"/>
</dbReference>
<dbReference type="InterPro" id="IPR025986">
    <property type="entry name" value="RPAP3-like_C"/>
</dbReference>
<dbReference type="SMART" id="SM00028">
    <property type="entry name" value="TPR"/>
    <property type="match status" value="2"/>
</dbReference>
<comment type="caution">
    <text evidence="4">The sequence shown here is derived from an EMBL/GenBank/DDBJ whole genome shotgun (WGS) entry which is preliminary data.</text>
</comment>
<feature type="compositionally biased region" description="Basic and acidic residues" evidence="2">
    <location>
        <begin position="28"/>
        <end position="41"/>
    </location>
</feature>
<dbReference type="InterPro" id="IPR019734">
    <property type="entry name" value="TPR_rpt"/>
</dbReference>
<feature type="repeat" description="TPR" evidence="1">
    <location>
        <begin position="83"/>
        <end position="116"/>
    </location>
</feature>